<dbReference type="SUPFAM" id="SSF47413">
    <property type="entry name" value="lambda repressor-like DNA-binding domains"/>
    <property type="match status" value="1"/>
</dbReference>
<reference evidence="3" key="1">
    <citation type="journal article" date="2019" name="Int. J. Syst. Evol. Microbiol.">
        <title>The Global Catalogue of Microorganisms (GCM) 10K type strain sequencing project: providing services to taxonomists for standard genome sequencing and annotation.</title>
        <authorList>
            <consortium name="The Broad Institute Genomics Platform"/>
            <consortium name="The Broad Institute Genome Sequencing Center for Infectious Disease"/>
            <person name="Wu L."/>
            <person name="Ma J."/>
        </authorList>
    </citation>
    <scope>NUCLEOTIDE SEQUENCE [LARGE SCALE GENOMIC DNA]</scope>
    <source>
        <strain evidence="3">CGMCC 1.19062</strain>
    </source>
</reference>
<dbReference type="RefSeq" id="WP_379878718.1">
    <property type="nucleotide sequence ID" value="NZ_JBHUIP010000016.1"/>
</dbReference>
<dbReference type="CDD" id="cd00093">
    <property type="entry name" value="HTH_XRE"/>
    <property type="match status" value="1"/>
</dbReference>
<dbReference type="SMART" id="SM00530">
    <property type="entry name" value="HTH_XRE"/>
    <property type="match status" value="1"/>
</dbReference>
<name>A0ABW5E040_9PROT</name>
<feature type="domain" description="HTH cro/C1-type" evidence="1">
    <location>
        <begin position="19"/>
        <end position="76"/>
    </location>
</feature>
<dbReference type="InterPro" id="IPR010982">
    <property type="entry name" value="Lambda_DNA-bd_dom_sf"/>
</dbReference>
<comment type="caution">
    <text evidence="2">The sequence shown here is derived from an EMBL/GenBank/DDBJ whole genome shotgun (WGS) entry which is preliminary data.</text>
</comment>
<dbReference type="EMBL" id="JBHUIP010000016">
    <property type="protein sequence ID" value="MFD2265409.1"/>
    <property type="molecule type" value="Genomic_DNA"/>
</dbReference>
<accession>A0ABW5E040</accession>
<organism evidence="2 3">
    <name type="scientific">Lacibacterium aquatile</name>
    <dbReference type="NCBI Taxonomy" id="1168082"/>
    <lineage>
        <taxon>Bacteria</taxon>
        <taxon>Pseudomonadati</taxon>
        <taxon>Pseudomonadota</taxon>
        <taxon>Alphaproteobacteria</taxon>
        <taxon>Rhodospirillales</taxon>
        <taxon>Rhodospirillaceae</taxon>
    </lineage>
</organism>
<dbReference type="Proteomes" id="UP001597295">
    <property type="component" value="Unassembled WGS sequence"/>
</dbReference>
<evidence type="ECO:0000259" key="1">
    <source>
        <dbReference type="PROSITE" id="PS50943"/>
    </source>
</evidence>
<dbReference type="PROSITE" id="PS50943">
    <property type="entry name" value="HTH_CROC1"/>
    <property type="match status" value="1"/>
</dbReference>
<evidence type="ECO:0000313" key="3">
    <source>
        <dbReference type="Proteomes" id="UP001597295"/>
    </source>
</evidence>
<dbReference type="InterPro" id="IPR001387">
    <property type="entry name" value="Cro/C1-type_HTH"/>
</dbReference>
<evidence type="ECO:0000313" key="2">
    <source>
        <dbReference type="EMBL" id="MFD2265409.1"/>
    </source>
</evidence>
<dbReference type="Gene3D" id="1.10.260.40">
    <property type="entry name" value="lambda repressor-like DNA-binding domains"/>
    <property type="match status" value="1"/>
</dbReference>
<dbReference type="Pfam" id="PF01381">
    <property type="entry name" value="HTH_3"/>
    <property type="match status" value="1"/>
</dbReference>
<proteinExistence type="predicted"/>
<sequence>MNDGRGAPEGRPANLGQVIRKARMDLQLSQRQVEEKTGKEVSNAYLSQLESGKISKPSPQILYALAGALEVSYEGLMERAGYVAPSSQRADENKHGRAATFAVENLTAEEENALLDYLAYLRSKKV</sequence>
<gene>
    <name evidence="2" type="ORF">ACFSM5_21075</name>
</gene>
<keyword evidence="3" id="KW-1185">Reference proteome</keyword>
<protein>
    <submittedName>
        <fullName evidence="2">Helix-turn-helix domain-containing protein</fullName>
    </submittedName>
</protein>